<evidence type="ECO:0000256" key="2">
    <source>
        <dbReference type="ARBA" id="ARBA00022448"/>
    </source>
</evidence>
<feature type="transmembrane region" description="Helical" evidence="7">
    <location>
        <begin position="253"/>
        <end position="274"/>
    </location>
</feature>
<keyword evidence="2" id="KW-0813">Transport</keyword>
<keyword evidence="6 7" id="KW-0472">Membrane</keyword>
<dbReference type="AlphaFoldDB" id="A0A1D8TZW1"/>
<dbReference type="EMBL" id="CP017599">
    <property type="protein sequence ID" value="AOX03113.1"/>
    <property type="molecule type" value="Genomic_DNA"/>
</dbReference>
<dbReference type="Pfam" id="PF07690">
    <property type="entry name" value="MFS_1"/>
    <property type="match status" value="1"/>
</dbReference>
<keyword evidence="3" id="KW-1003">Cell membrane</keyword>
<protein>
    <submittedName>
        <fullName evidence="9">MFS transporter</fullName>
    </submittedName>
</protein>
<feature type="transmembrane region" description="Helical" evidence="7">
    <location>
        <begin position="158"/>
        <end position="179"/>
    </location>
</feature>
<dbReference type="PANTHER" id="PTHR43266">
    <property type="entry name" value="MACROLIDE-EFFLUX PROTEIN"/>
    <property type="match status" value="1"/>
</dbReference>
<keyword evidence="4 7" id="KW-0812">Transmembrane</keyword>
<evidence type="ECO:0000256" key="4">
    <source>
        <dbReference type="ARBA" id="ARBA00022692"/>
    </source>
</evidence>
<dbReference type="InterPro" id="IPR020846">
    <property type="entry name" value="MFS_dom"/>
</dbReference>
<keyword evidence="5 7" id="KW-1133">Transmembrane helix</keyword>
<evidence type="ECO:0000256" key="3">
    <source>
        <dbReference type="ARBA" id="ARBA00022475"/>
    </source>
</evidence>
<evidence type="ECO:0000259" key="8">
    <source>
        <dbReference type="PROSITE" id="PS50850"/>
    </source>
</evidence>
<dbReference type="RefSeq" id="WP_070395504.1">
    <property type="nucleotide sequence ID" value="NZ_CP017599.1"/>
</dbReference>
<dbReference type="InterPro" id="IPR036259">
    <property type="entry name" value="MFS_trans_sf"/>
</dbReference>
<dbReference type="CDD" id="cd06173">
    <property type="entry name" value="MFS_MefA_like"/>
    <property type="match status" value="1"/>
</dbReference>
<proteinExistence type="predicted"/>
<evidence type="ECO:0000256" key="6">
    <source>
        <dbReference type="ARBA" id="ARBA00023136"/>
    </source>
</evidence>
<feature type="domain" description="Major facilitator superfamily (MFS) profile" evidence="8">
    <location>
        <begin position="1"/>
        <end position="185"/>
    </location>
</feature>
<sequence>MQIFFLIWLGQLVSLLGSNLTEFALGVWAYQTTGSITQFALISLFIHLPNIIISPIAGTFVDRWNRRWAMILSDSVAGVSTLVVMALVFSGRLEIWHIYLVVAISSTFKAFQLPAYTAATTQLMPQEHLSRANGMMQASRATAKILGPTLAGVLLETIHLQGILLIDFITFIFALATLLRVQIPHLQSTHHTHQKQAHFSQLRQDLVSGWRYIAKRQGLRGLLMFFAVVYFSMGILQVLFWPLVLSFASSAELGVILSIGGCGMLIGSLVMTTWGGPKPRIYGIFSFVILQGLFLLLGGCRASVSLAALGAFGVLFAQPIIVSCNQTIWQNKVPANLQGRVFALQLAIENSLLILAHMLTGPLVDHVLEPMMATDGLLAGSIGHIIGVGPGRGMGLLLLLMGLLNILASFIAYRYPPIRRVEKELPDAIHPNLGLTSSSSV</sequence>
<evidence type="ECO:0000313" key="10">
    <source>
        <dbReference type="Proteomes" id="UP000177870"/>
    </source>
</evidence>
<dbReference type="PANTHER" id="PTHR43266:SF2">
    <property type="entry name" value="MAJOR FACILITATOR SUPERFAMILY (MFS) PROFILE DOMAIN-CONTAINING PROTEIN"/>
    <property type="match status" value="1"/>
</dbReference>
<feature type="transmembrane region" description="Helical" evidence="7">
    <location>
        <begin position="281"/>
        <end position="298"/>
    </location>
</feature>
<dbReference type="OrthoDB" id="9775268at2"/>
<feature type="transmembrane region" description="Helical" evidence="7">
    <location>
        <begin position="394"/>
        <end position="413"/>
    </location>
</feature>
<evidence type="ECO:0000313" key="9">
    <source>
        <dbReference type="EMBL" id="AOX03113.1"/>
    </source>
</evidence>
<name>A0A1D8TZW1_9CYAN</name>
<dbReference type="GO" id="GO:0005886">
    <property type="term" value="C:plasma membrane"/>
    <property type="evidence" value="ECO:0007669"/>
    <property type="project" value="UniProtKB-SubCell"/>
</dbReference>
<dbReference type="KEGG" id="mpro:BJP34_30000"/>
<comment type="subcellular location">
    <subcellularLocation>
        <location evidence="1">Cell membrane</location>
        <topology evidence="1">Multi-pass membrane protein</topology>
    </subcellularLocation>
</comment>
<evidence type="ECO:0000256" key="7">
    <source>
        <dbReference type="SAM" id="Phobius"/>
    </source>
</evidence>
<feature type="transmembrane region" description="Helical" evidence="7">
    <location>
        <begin position="39"/>
        <end position="61"/>
    </location>
</feature>
<dbReference type="Proteomes" id="UP000177870">
    <property type="component" value="Chromosome"/>
</dbReference>
<dbReference type="SUPFAM" id="SSF103473">
    <property type="entry name" value="MFS general substrate transporter"/>
    <property type="match status" value="1"/>
</dbReference>
<evidence type="ECO:0000256" key="1">
    <source>
        <dbReference type="ARBA" id="ARBA00004651"/>
    </source>
</evidence>
<feature type="transmembrane region" description="Helical" evidence="7">
    <location>
        <begin position="341"/>
        <end position="364"/>
    </location>
</feature>
<dbReference type="InterPro" id="IPR011701">
    <property type="entry name" value="MFS"/>
</dbReference>
<gene>
    <name evidence="9" type="ORF">BJP34_30000</name>
</gene>
<accession>A0A1D8TZW1</accession>
<reference evidence="10" key="1">
    <citation type="submission" date="2016-10" db="EMBL/GenBank/DDBJ databases">
        <title>Comparative genomics uncovers the prolific and rare metabolic potential of the cyanobacterial genus Moorea.</title>
        <authorList>
            <person name="Leao T."/>
            <person name="Castelao G."/>
            <person name="Korobeynikov A."/>
            <person name="Monroe E.A."/>
            <person name="Podell S."/>
            <person name="Glukhov E."/>
            <person name="Allen E."/>
            <person name="Gerwick W.H."/>
            <person name="Gerwick L."/>
        </authorList>
    </citation>
    <scope>NUCLEOTIDE SEQUENCE [LARGE SCALE GENOMIC DNA]</scope>
    <source>
        <strain evidence="10">PAL-8-15-08-1</strain>
    </source>
</reference>
<dbReference type="Gene3D" id="1.20.1250.20">
    <property type="entry name" value="MFS general substrate transporter like domains"/>
    <property type="match status" value="1"/>
</dbReference>
<organism evidence="9 10">
    <name type="scientific">Moorena producens PAL-8-15-08-1</name>
    <dbReference type="NCBI Taxonomy" id="1458985"/>
    <lineage>
        <taxon>Bacteria</taxon>
        <taxon>Bacillati</taxon>
        <taxon>Cyanobacteriota</taxon>
        <taxon>Cyanophyceae</taxon>
        <taxon>Coleofasciculales</taxon>
        <taxon>Coleofasciculaceae</taxon>
        <taxon>Moorena</taxon>
    </lineage>
</organism>
<dbReference type="GO" id="GO:0022857">
    <property type="term" value="F:transmembrane transporter activity"/>
    <property type="evidence" value="ECO:0007669"/>
    <property type="project" value="InterPro"/>
</dbReference>
<feature type="transmembrane region" description="Helical" evidence="7">
    <location>
        <begin position="68"/>
        <end position="89"/>
    </location>
</feature>
<evidence type="ECO:0000256" key="5">
    <source>
        <dbReference type="ARBA" id="ARBA00022989"/>
    </source>
</evidence>
<feature type="transmembrane region" description="Helical" evidence="7">
    <location>
        <begin position="221"/>
        <end position="241"/>
    </location>
</feature>
<dbReference type="PROSITE" id="PS50850">
    <property type="entry name" value="MFS"/>
    <property type="match status" value="1"/>
</dbReference>
<feature type="transmembrane region" description="Helical" evidence="7">
    <location>
        <begin position="304"/>
        <end position="329"/>
    </location>
</feature>